<dbReference type="GO" id="GO:0006298">
    <property type="term" value="P:mismatch repair"/>
    <property type="evidence" value="ECO:0007669"/>
    <property type="project" value="TreeGrafter"/>
</dbReference>
<keyword evidence="3" id="KW-0539">Nucleus</keyword>
<dbReference type="GO" id="GO:0006289">
    <property type="term" value="P:nucleotide-excision repair"/>
    <property type="evidence" value="ECO:0007669"/>
    <property type="project" value="TreeGrafter"/>
</dbReference>
<gene>
    <name evidence="4" type="ORF">WOLCODRAFT_139790</name>
</gene>
<dbReference type="AlphaFoldDB" id="A0A2H3IYX1"/>
<dbReference type="GO" id="GO:0035861">
    <property type="term" value="C:site of double-strand break"/>
    <property type="evidence" value="ECO:0007669"/>
    <property type="project" value="TreeGrafter"/>
</dbReference>
<dbReference type="Gene3D" id="2.40.50.140">
    <property type="entry name" value="Nucleic acid-binding proteins"/>
    <property type="match status" value="1"/>
</dbReference>
<dbReference type="InterPro" id="IPR012340">
    <property type="entry name" value="NA-bd_OB-fold"/>
</dbReference>
<dbReference type="EMBL" id="KB467843">
    <property type="protein sequence ID" value="PCH35192.1"/>
    <property type="molecule type" value="Genomic_DNA"/>
</dbReference>
<dbReference type="SUPFAM" id="SSF50249">
    <property type="entry name" value="Nucleic acid-binding proteins"/>
    <property type="match status" value="1"/>
</dbReference>
<dbReference type="STRING" id="742152.A0A2H3IYX1"/>
<dbReference type="GO" id="GO:0006260">
    <property type="term" value="P:DNA replication"/>
    <property type="evidence" value="ECO:0007669"/>
    <property type="project" value="InterPro"/>
</dbReference>
<dbReference type="OMA" id="MEITTTY"/>
<comment type="similarity">
    <text evidence="2">Belongs to the replication factor A protein 3 family.</text>
</comment>
<dbReference type="PANTHER" id="PTHR15114:SF1">
    <property type="entry name" value="REPLICATION PROTEIN A 14 KDA SUBUNIT"/>
    <property type="match status" value="1"/>
</dbReference>
<dbReference type="GO" id="GO:0000724">
    <property type="term" value="P:double-strand break repair via homologous recombination"/>
    <property type="evidence" value="ECO:0007669"/>
    <property type="project" value="TreeGrafter"/>
</dbReference>
<dbReference type="GO" id="GO:0003684">
    <property type="term" value="F:damaged DNA binding"/>
    <property type="evidence" value="ECO:0007669"/>
    <property type="project" value="TreeGrafter"/>
</dbReference>
<evidence type="ECO:0000256" key="3">
    <source>
        <dbReference type="ARBA" id="ARBA00023242"/>
    </source>
</evidence>
<proteinExistence type="inferred from homology"/>
<dbReference type="GO" id="GO:0006284">
    <property type="term" value="P:base-excision repair"/>
    <property type="evidence" value="ECO:0007669"/>
    <property type="project" value="TreeGrafter"/>
</dbReference>
<dbReference type="GO" id="GO:0003697">
    <property type="term" value="F:single-stranded DNA binding"/>
    <property type="evidence" value="ECO:0007669"/>
    <property type="project" value="TreeGrafter"/>
</dbReference>
<sequence length="107" mass="11899">MSELVSPRVNAARIGDYIGRTVRLTGKIVKTEHDTLILQASDGGEVQVRLLRDADVGSPYIEVIGSVLDASTLKMQAFINLGENLDMKLVNDVVELWHDPRFSKMFL</sequence>
<evidence type="ECO:0000256" key="1">
    <source>
        <dbReference type="ARBA" id="ARBA00004123"/>
    </source>
</evidence>
<dbReference type="PANTHER" id="PTHR15114">
    <property type="entry name" value="REPLICATION PROTEIN A3"/>
    <property type="match status" value="1"/>
</dbReference>
<dbReference type="OrthoDB" id="188186at2759"/>
<organism evidence="4 5">
    <name type="scientific">Wolfiporia cocos (strain MD-104)</name>
    <name type="common">Brown rot fungus</name>
    <dbReference type="NCBI Taxonomy" id="742152"/>
    <lineage>
        <taxon>Eukaryota</taxon>
        <taxon>Fungi</taxon>
        <taxon>Dikarya</taxon>
        <taxon>Basidiomycota</taxon>
        <taxon>Agaricomycotina</taxon>
        <taxon>Agaricomycetes</taxon>
        <taxon>Polyporales</taxon>
        <taxon>Phaeolaceae</taxon>
        <taxon>Wolfiporia</taxon>
    </lineage>
</organism>
<dbReference type="Pfam" id="PF08661">
    <property type="entry name" value="Rep_fac-A_3"/>
    <property type="match status" value="1"/>
</dbReference>
<evidence type="ECO:0000256" key="2">
    <source>
        <dbReference type="ARBA" id="ARBA00009761"/>
    </source>
</evidence>
<dbReference type="Proteomes" id="UP000218811">
    <property type="component" value="Unassembled WGS sequence"/>
</dbReference>
<protein>
    <submittedName>
        <fullName evidence="4">Replication factor A protein 3</fullName>
    </submittedName>
</protein>
<name>A0A2H3IYX1_WOLCO</name>
<dbReference type="GO" id="GO:0005662">
    <property type="term" value="C:DNA replication factor A complex"/>
    <property type="evidence" value="ECO:0007669"/>
    <property type="project" value="TreeGrafter"/>
</dbReference>
<reference evidence="4 5" key="1">
    <citation type="journal article" date="2012" name="Science">
        <title>The Paleozoic origin of enzymatic lignin decomposition reconstructed from 31 fungal genomes.</title>
        <authorList>
            <person name="Floudas D."/>
            <person name="Binder M."/>
            <person name="Riley R."/>
            <person name="Barry K."/>
            <person name="Blanchette R.A."/>
            <person name="Henrissat B."/>
            <person name="Martinez A.T."/>
            <person name="Otillar R."/>
            <person name="Spatafora J.W."/>
            <person name="Yadav J.S."/>
            <person name="Aerts A."/>
            <person name="Benoit I."/>
            <person name="Boyd A."/>
            <person name="Carlson A."/>
            <person name="Copeland A."/>
            <person name="Coutinho P.M."/>
            <person name="de Vries R.P."/>
            <person name="Ferreira P."/>
            <person name="Findley K."/>
            <person name="Foster B."/>
            <person name="Gaskell J."/>
            <person name="Glotzer D."/>
            <person name="Gorecki P."/>
            <person name="Heitman J."/>
            <person name="Hesse C."/>
            <person name="Hori C."/>
            <person name="Igarashi K."/>
            <person name="Jurgens J.A."/>
            <person name="Kallen N."/>
            <person name="Kersten P."/>
            <person name="Kohler A."/>
            <person name="Kuees U."/>
            <person name="Kumar T.K.A."/>
            <person name="Kuo A."/>
            <person name="LaButti K."/>
            <person name="Larrondo L.F."/>
            <person name="Lindquist E."/>
            <person name="Ling A."/>
            <person name="Lombard V."/>
            <person name="Lucas S."/>
            <person name="Lundell T."/>
            <person name="Martin R."/>
            <person name="McLaughlin D.J."/>
            <person name="Morgenstern I."/>
            <person name="Morin E."/>
            <person name="Murat C."/>
            <person name="Nagy L.G."/>
            <person name="Nolan M."/>
            <person name="Ohm R.A."/>
            <person name="Patyshakuliyeva A."/>
            <person name="Rokas A."/>
            <person name="Ruiz-Duenas F.J."/>
            <person name="Sabat G."/>
            <person name="Salamov A."/>
            <person name="Samejima M."/>
            <person name="Schmutz J."/>
            <person name="Slot J.C."/>
            <person name="St John F."/>
            <person name="Stenlid J."/>
            <person name="Sun H."/>
            <person name="Sun S."/>
            <person name="Syed K."/>
            <person name="Tsang A."/>
            <person name="Wiebenga A."/>
            <person name="Young D."/>
            <person name="Pisabarro A."/>
            <person name="Eastwood D.C."/>
            <person name="Martin F."/>
            <person name="Cullen D."/>
            <person name="Grigoriev I.V."/>
            <person name="Hibbett D.S."/>
        </authorList>
    </citation>
    <scope>NUCLEOTIDE SEQUENCE [LARGE SCALE GENOMIC DNA]</scope>
    <source>
        <strain evidence="4 5">MD-104</strain>
    </source>
</reference>
<keyword evidence="5" id="KW-1185">Reference proteome</keyword>
<accession>A0A2H3IYX1</accession>
<evidence type="ECO:0000313" key="4">
    <source>
        <dbReference type="EMBL" id="PCH35192.1"/>
    </source>
</evidence>
<comment type="subcellular location">
    <subcellularLocation>
        <location evidence="1">Nucleus</location>
    </subcellularLocation>
</comment>
<evidence type="ECO:0000313" key="5">
    <source>
        <dbReference type="Proteomes" id="UP000218811"/>
    </source>
</evidence>
<dbReference type="CDD" id="cd04479">
    <property type="entry name" value="RPA3"/>
    <property type="match status" value="1"/>
</dbReference>
<dbReference type="InterPro" id="IPR013970">
    <property type="entry name" value="Rfa2"/>
</dbReference>